<evidence type="ECO:0000313" key="2">
    <source>
        <dbReference type="EMBL" id="KAK9911074.1"/>
    </source>
</evidence>
<keyword evidence="1" id="KW-0812">Transmembrane</keyword>
<keyword evidence="1" id="KW-0472">Membrane</keyword>
<proteinExistence type="predicted"/>
<evidence type="ECO:0000256" key="1">
    <source>
        <dbReference type="SAM" id="Phobius"/>
    </source>
</evidence>
<dbReference type="Pfam" id="PF03140">
    <property type="entry name" value="DUF247"/>
    <property type="match status" value="1"/>
</dbReference>
<dbReference type="InterPro" id="IPR004158">
    <property type="entry name" value="DUF247_pln"/>
</dbReference>
<sequence length="469" mass="54810">MEKQTIQSVKSMNACPVLVLQEWCIYRVPSQLRNVDEAAYTPQSLSIGPFHHGNPKLRDMEAHKKKCYEGFCKRSSKSEEELSTFMKGRRDNILKCYAGTFNFKSDRDFENVILVDACFIIELFLSNSEPENQDANYYILRSPWLRKAVERDLILFENQLPYSLLQDLYDYASPNASSNSHLGSGVLQAQEHVHQDSTKQCCFPYFRTKETAPTVDIDSRENSIQSEPFEHHFLELTCKFFKEYSKGKSVRNQFKPKHFTDLVRHFLCPYNELSWKNNYSNPVKIKYHARKLKAAGVNFMHLREPFVIKEDSMLTSNLAWSTHKELKLTRLWAEYEAECIFRNTMALEQLMYPDKPYICSYFSLMHQLIDTEEDVDVLIDDGVIMNLLGSNKAVVNMIRSLCEHIKEDQSCYTDICRNINTYYEIVLYHPLVIMRQVYFKDLWRASSAILGFVVLVFSILTSLKTFKVL</sequence>
<reference evidence="2 3" key="1">
    <citation type="journal article" date="2023" name="G3 (Bethesda)">
        <title>A chromosome-length genome assembly and annotation of blackberry (Rubus argutus, cv. 'Hillquist').</title>
        <authorList>
            <person name="Bruna T."/>
            <person name="Aryal R."/>
            <person name="Dudchenko O."/>
            <person name="Sargent D.J."/>
            <person name="Mead D."/>
            <person name="Buti M."/>
            <person name="Cavallini A."/>
            <person name="Hytonen T."/>
            <person name="Andres J."/>
            <person name="Pham M."/>
            <person name="Weisz D."/>
            <person name="Mascagni F."/>
            <person name="Usai G."/>
            <person name="Natali L."/>
            <person name="Bassil N."/>
            <person name="Fernandez G.E."/>
            <person name="Lomsadze A."/>
            <person name="Armour M."/>
            <person name="Olukolu B."/>
            <person name="Poorten T."/>
            <person name="Britton C."/>
            <person name="Davik J."/>
            <person name="Ashrafi H."/>
            <person name="Aiden E.L."/>
            <person name="Borodovsky M."/>
            <person name="Worthington M."/>
        </authorList>
    </citation>
    <scope>NUCLEOTIDE SEQUENCE [LARGE SCALE GENOMIC DNA]</scope>
    <source>
        <strain evidence="2">PI 553951</strain>
    </source>
</reference>
<name>A0AAW1VW90_RUBAR</name>
<dbReference type="PANTHER" id="PTHR31170">
    <property type="entry name" value="BNAC04G53230D PROTEIN"/>
    <property type="match status" value="1"/>
</dbReference>
<comment type="caution">
    <text evidence="2">The sequence shown here is derived from an EMBL/GenBank/DDBJ whole genome shotgun (WGS) entry which is preliminary data.</text>
</comment>
<feature type="transmembrane region" description="Helical" evidence="1">
    <location>
        <begin position="442"/>
        <end position="463"/>
    </location>
</feature>
<dbReference type="Proteomes" id="UP001457282">
    <property type="component" value="Unassembled WGS sequence"/>
</dbReference>
<organism evidence="2 3">
    <name type="scientific">Rubus argutus</name>
    <name type="common">Southern blackberry</name>
    <dbReference type="NCBI Taxonomy" id="59490"/>
    <lineage>
        <taxon>Eukaryota</taxon>
        <taxon>Viridiplantae</taxon>
        <taxon>Streptophyta</taxon>
        <taxon>Embryophyta</taxon>
        <taxon>Tracheophyta</taxon>
        <taxon>Spermatophyta</taxon>
        <taxon>Magnoliopsida</taxon>
        <taxon>eudicotyledons</taxon>
        <taxon>Gunneridae</taxon>
        <taxon>Pentapetalae</taxon>
        <taxon>rosids</taxon>
        <taxon>fabids</taxon>
        <taxon>Rosales</taxon>
        <taxon>Rosaceae</taxon>
        <taxon>Rosoideae</taxon>
        <taxon>Rosoideae incertae sedis</taxon>
        <taxon>Rubus</taxon>
    </lineage>
</organism>
<dbReference type="EMBL" id="JBEDUW010000007">
    <property type="protein sequence ID" value="KAK9911074.1"/>
    <property type="molecule type" value="Genomic_DNA"/>
</dbReference>
<keyword evidence="1" id="KW-1133">Transmembrane helix</keyword>
<dbReference type="PANTHER" id="PTHR31170:SF9">
    <property type="entry name" value="PROTEIN, PUTATIVE (DUF247)-RELATED"/>
    <property type="match status" value="1"/>
</dbReference>
<keyword evidence="3" id="KW-1185">Reference proteome</keyword>
<accession>A0AAW1VW90</accession>
<dbReference type="AlphaFoldDB" id="A0AAW1VW90"/>
<gene>
    <name evidence="2" type="ORF">M0R45_034997</name>
</gene>
<protein>
    <submittedName>
        <fullName evidence="2">Uncharacterized protein</fullName>
    </submittedName>
</protein>
<evidence type="ECO:0000313" key="3">
    <source>
        <dbReference type="Proteomes" id="UP001457282"/>
    </source>
</evidence>